<dbReference type="EC" id="2.7.13.3" evidence="3"/>
<sequence length="327" mass="37954">MINLKEYFLLYGKFYLFLILFSSGLLGLFFLHELPLEPFIDYVIFTGVILGIFSVWQYMRYLQKRRQLQNLLAKKMITEAALTFLPIARNSIEEEYQQLIKRQAKEKTASEYQASLKNEEIYEDFGLWLHQIKTPLAAMDLLVQSDGLSPTEVKAELFKVNDYLQMMLNYLRQNLKNDDFVFEPIVLAPLIHQAIKKYALFFSKKDLQLDLAIDLTVTSDRKWLTFIFEQLLFNSLKYTEKGGIRIFTENNCLLIQDTGIGIRREDLPRVFEKGYTGQNGRFQQRASGLGLYLSQQAAEKIGCQLTIDSEVGKGTTVTIHFPTKNFI</sequence>
<dbReference type="EMBL" id="UFYW01000001">
    <property type="protein sequence ID" value="STD82249.1"/>
    <property type="molecule type" value="Genomic_DNA"/>
</dbReference>
<evidence type="ECO:0000256" key="2">
    <source>
        <dbReference type="ARBA" id="ARBA00004651"/>
    </source>
</evidence>
<keyword evidence="4" id="KW-1003">Cell membrane</keyword>
<feature type="transmembrane region" description="Helical" evidence="11">
    <location>
        <begin position="42"/>
        <end position="59"/>
    </location>
</feature>
<dbReference type="Proteomes" id="UP000254807">
    <property type="component" value="Unassembled WGS sequence"/>
</dbReference>
<accession>A0A376H256</accession>
<keyword evidence="10 11" id="KW-0472">Membrane</keyword>
<keyword evidence="9" id="KW-0902">Two-component regulatory system</keyword>
<keyword evidence="8 11" id="KW-1133">Transmembrane helix</keyword>
<feature type="domain" description="Histidine kinase" evidence="12">
    <location>
        <begin position="127"/>
        <end position="325"/>
    </location>
</feature>
<evidence type="ECO:0000256" key="9">
    <source>
        <dbReference type="ARBA" id="ARBA00023012"/>
    </source>
</evidence>
<dbReference type="PROSITE" id="PS50109">
    <property type="entry name" value="HIS_KIN"/>
    <property type="match status" value="1"/>
</dbReference>
<evidence type="ECO:0000256" key="3">
    <source>
        <dbReference type="ARBA" id="ARBA00012438"/>
    </source>
</evidence>
<dbReference type="OrthoDB" id="9780487at2"/>
<evidence type="ECO:0000256" key="11">
    <source>
        <dbReference type="SAM" id="Phobius"/>
    </source>
</evidence>
<keyword evidence="14" id="KW-1185">Reference proteome</keyword>
<evidence type="ECO:0000256" key="5">
    <source>
        <dbReference type="ARBA" id="ARBA00022679"/>
    </source>
</evidence>
<evidence type="ECO:0000256" key="4">
    <source>
        <dbReference type="ARBA" id="ARBA00022475"/>
    </source>
</evidence>
<dbReference type="GO" id="GO:0000155">
    <property type="term" value="F:phosphorelay sensor kinase activity"/>
    <property type="evidence" value="ECO:0007669"/>
    <property type="project" value="TreeGrafter"/>
</dbReference>
<proteinExistence type="predicted"/>
<dbReference type="SUPFAM" id="SSF55874">
    <property type="entry name" value="ATPase domain of HSP90 chaperone/DNA topoisomerase II/histidine kinase"/>
    <property type="match status" value="1"/>
</dbReference>
<keyword evidence="5 13" id="KW-0808">Transferase</keyword>
<dbReference type="InterPro" id="IPR036890">
    <property type="entry name" value="HATPase_C_sf"/>
</dbReference>
<dbReference type="RefSeq" id="WP_060814901.1">
    <property type="nucleotide sequence ID" value="NZ_JAJGOJ010000001.1"/>
</dbReference>
<evidence type="ECO:0000256" key="6">
    <source>
        <dbReference type="ARBA" id="ARBA00022692"/>
    </source>
</evidence>
<keyword evidence="7 13" id="KW-0418">Kinase</keyword>
<comment type="subcellular location">
    <subcellularLocation>
        <location evidence="2">Cell membrane</location>
        <topology evidence="2">Multi-pass membrane protein</topology>
    </subcellularLocation>
</comment>
<protein>
    <recommendedName>
        <fullName evidence="3">histidine kinase</fullName>
        <ecNumber evidence="3">2.7.13.3</ecNumber>
    </recommendedName>
</protein>
<comment type="catalytic activity">
    <reaction evidence="1">
        <text>ATP + protein L-histidine = ADP + protein N-phospho-L-histidine.</text>
        <dbReference type="EC" id="2.7.13.3"/>
    </reaction>
</comment>
<dbReference type="PANTHER" id="PTHR45453:SF2">
    <property type="entry name" value="HISTIDINE KINASE"/>
    <property type="match status" value="1"/>
</dbReference>
<feature type="transmembrane region" description="Helical" evidence="11">
    <location>
        <begin position="7"/>
        <end position="30"/>
    </location>
</feature>
<evidence type="ECO:0000313" key="13">
    <source>
        <dbReference type="EMBL" id="STD82249.1"/>
    </source>
</evidence>
<dbReference type="GO" id="GO:0005886">
    <property type="term" value="C:plasma membrane"/>
    <property type="evidence" value="ECO:0007669"/>
    <property type="project" value="UniProtKB-SubCell"/>
</dbReference>
<dbReference type="GO" id="GO:0004721">
    <property type="term" value="F:phosphoprotein phosphatase activity"/>
    <property type="evidence" value="ECO:0007669"/>
    <property type="project" value="TreeGrafter"/>
</dbReference>
<evidence type="ECO:0000256" key="10">
    <source>
        <dbReference type="ARBA" id="ARBA00023136"/>
    </source>
</evidence>
<evidence type="ECO:0000256" key="7">
    <source>
        <dbReference type="ARBA" id="ARBA00022777"/>
    </source>
</evidence>
<dbReference type="InterPro" id="IPR005467">
    <property type="entry name" value="His_kinase_dom"/>
</dbReference>
<organism evidence="13 14">
    <name type="scientific">Enterococcus gallinarum</name>
    <dbReference type="NCBI Taxonomy" id="1353"/>
    <lineage>
        <taxon>Bacteria</taxon>
        <taxon>Bacillati</taxon>
        <taxon>Bacillota</taxon>
        <taxon>Bacilli</taxon>
        <taxon>Lactobacillales</taxon>
        <taxon>Enterococcaceae</taxon>
        <taxon>Enterococcus</taxon>
    </lineage>
</organism>
<dbReference type="SMART" id="SM00387">
    <property type="entry name" value="HATPase_c"/>
    <property type="match status" value="1"/>
</dbReference>
<dbReference type="InterPro" id="IPR003594">
    <property type="entry name" value="HATPase_dom"/>
</dbReference>
<evidence type="ECO:0000259" key="12">
    <source>
        <dbReference type="PROSITE" id="PS50109"/>
    </source>
</evidence>
<dbReference type="InterPro" id="IPR050351">
    <property type="entry name" value="BphY/WalK/GraS-like"/>
</dbReference>
<evidence type="ECO:0000256" key="8">
    <source>
        <dbReference type="ARBA" id="ARBA00022989"/>
    </source>
</evidence>
<dbReference type="Pfam" id="PF02518">
    <property type="entry name" value="HATPase_c"/>
    <property type="match status" value="1"/>
</dbReference>
<dbReference type="PANTHER" id="PTHR45453">
    <property type="entry name" value="PHOSPHATE REGULON SENSOR PROTEIN PHOR"/>
    <property type="match status" value="1"/>
</dbReference>
<dbReference type="PRINTS" id="PR00344">
    <property type="entry name" value="BCTRLSENSOR"/>
</dbReference>
<dbReference type="Gene3D" id="3.30.565.10">
    <property type="entry name" value="Histidine kinase-like ATPase, C-terminal domain"/>
    <property type="match status" value="1"/>
</dbReference>
<keyword evidence="6 11" id="KW-0812">Transmembrane</keyword>
<reference evidence="13 14" key="1">
    <citation type="submission" date="2018-06" db="EMBL/GenBank/DDBJ databases">
        <authorList>
            <consortium name="Pathogen Informatics"/>
            <person name="Doyle S."/>
        </authorList>
    </citation>
    <scope>NUCLEOTIDE SEQUENCE [LARGE SCALE GENOMIC DNA]</scope>
    <source>
        <strain evidence="13 14">NCTC12360</strain>
    </source>
</reference>
<dbReference type="GO" id="GO:0016036">
    <property type="term" value="P:cellular response to phosphate starvation"/>
    <property type="evidence" value="ECO:0007669"/>
    <property type="project" value="TreeGrafter"/>
</dbReference>
<name>A0A376H256_ENTGA</name>
<evidence type="ECO:0000313" key="14">
    <source>
        <dbReference type="Proteomes" id="UP000254807"/>
    </source>
</evidence>
<evidence type="ECO:0000256" key="1">
    <source>
        <dbReference type="ARBA" id="ARBA00000085"/>
    </source>
</evidence>
<dbReference type="AlphaFoldDB" id="A0A376H256"/>
<gene>
    <name evidence="13" type="primary">graS_2</name>
    <name evidence="13" type="ORF">NCTC12360_00670</name>
</gene>
<dbReference type="InterPro" id="IPR004358">
    <property type="entry name" value="Sig_transdc_His_kin-like_C"/>
</dbReference>